<evidence type="ECO:0000256" key="7">
    <source>
        <dbReference type="ARBA" id="ARBA00023242"/>
    </source>
</evidence>
<proteinExistence type="inferred from homology"/>
<evidence type="ECO:0000256" key="6">
    <source>
        <dbReference type="ARBA" id="ARBA00022490"/>
    </source>
</evidence>
<dbReference type="OrthoDB" id="128308at2759"/>
<dbReference type="AlphaFoldDB" id="W7HNB3"/>
<feature type="region of interest" description="Disordered" evidence="8">
    <location>
        <begin position="506"/>
        <end position="530"/>
    </location>
</feature>
<feature type="compositionally biased region" description="Polar residues" evidence="8">
    <location>
        <begin position="1"/>
        <end position="23"/>
    </location>
</feature>
<dbReference type="GO" id="GO:0005737">
    <property type="term" value="C:cytoplasm"/>
    <property type="evidence" value="ECO:0007669"/>
    <property type="project" value="UniProtKB-SubCell"/>
</dbReference>
<comment type="subcellular location">
    <subcellularLocation>
        <location evidence="3">Cytoplasm</location>
    </subcellularLocation>
    <subcellularLocation>
        <location evidence="2">Nucleus</location>
    </subcellularLocation>
</comment>
<name>W7HNB3_9PEZI</name>
<feature type="region of interest" description="Disordered" evidence="8">
    <location>
        <begin position="1"/>
        <end position="173"/>
    </location>
</feature>
<dbReference type="HOGENOM" id="CLU_535298_0_0_1"/>
<feature type="compositionally biased region" description="Acidic residues" evidence="8">
    <location>
        <begin position="109"/>
        <end position="120"/>
    </location>
</feature>
<keyword evidence="11" id="KW-1185">Reference proteome</keyword>
<evidence type="ECO:0000259" key="9">
    <source>
        <dbReference type="SMART" id="SM01312"/>
    </source>
</evidence>
<evidence type="ECO:0000256" key="5">
    <source>
        <dbReference type="ARBA" id="ARBA00015162"/>
    </source>
</evidence>
<dbReference type="InterPro" id="IPR028094">
    <property type="entry name" value="RTC4_C"/>
</dbReference>
<evidence type="ECO:0000256" key="3">
    <source>
        <dbReference type="ARBA" id="ARBA00004496"/>
    </source>
</evidence>
<dbReference type="EMBL" id="KI966426">
    <property type="protein sequence ID" value="EWC45516.1"/>
    <property type="molecule type" value="Genomic_DNA"/>
</dbReference>
<sequence length="530" mass="59531">MRRTTRANSGSGVTQPSTANKSLTLPVIRDRDQPKASSAASEATQPGSGPLRLLDDDDDIDDIDDTDDEGTEISADGAASPQDDDNTPEPLESQAASTAFPAGNKRDEIEDDSPSEDQDVISERFATKQIGGKKGKFAKRTDREKYQNIERKRNEQKDTARGKNGSDSEDMFKLKEFKGLNSLMARIEKHEGHLTAASSPKKSKDYVDLTERYSHVLNKNGLDPKLLELVKDSLDEDGSDSDDSTSSGKRKRGSGNSPDNPTILDSEDAPATPKRFKKSKLSKGAYVCPVCDEEVSRQLYESYMPDLAQKLGLKRKLHRSHKLEKAHAKMRELSIPEIDWDALEGRCAKYFPYLEDIMARRVPSHYLDVSEKFFKSKRGNGKTRTEWMFDSGNWEKEHPGYYGPRGGDIMADAISSSRTVRDALKRLKLSKDVTTMNRGEGGYIQSILIPELATRLVMEDFKLADDQVREGRKLMIDTIDVGLLINDDNEPDTELNDGMDWWWKEQEEKRQQEEETEIGSSQASIYVEVE</sequence>
<dbReference type="Proteomes" id="UP000024837">
    <property type="component" value="Unassembled WGS sequence"/>
</dbReference>
<feature type="compositionally biased region" description="Acidic residues" evidence="8">
    <location>
        <begin position="234"/>
        <end position="243"/>
    </location>
</feature>
<feature type="compositionally biased region" description="Polar residues" evidence="8">
    <location>
        <begin position="35"/>
        <end position="47"/>
    </location>
</feature>
<dbReference type="InterPro" id="IPR039024">
    <property type="entry name" value="RTC4"/>
</dbReference>
<comment type="function">
    <text evidence="1">May be involved in a process influencing telomere capping.</text>
</comment>
<accession>W7HNB3</accession>
<evidence type="ECO:0000256" key="2">
    <source>
        <dbReference type="ARBA" id="ARBA00004123"/>
    </source>
</evidence>
<feature type="region of interest" description="Disordered" evidence="8">
    <location>
        <begin position="233"/>
        <end position="276"/>
    </location>
</feature>
<keyword evidence="7" id="KW-0539">Nucleus</keyword>
<organism evidence="10 11">
    <name type="scientific">Drechslerella stenobrocha 248</name>
    <dbReference type="NCBI Taxonomy" id="1043628"/>
    <lineage>
        <taxon>Eukaryota</taxon>
        <taxon>Fungi</taxon>
        <taxon>Dikarya</taxon>
        <taxon>Ascomycota</taxon>
        <taxon>Pezizomycotina</taxon>
        <taxon>Orbiliomycetes</taxon>
        <taxon>Orbiliales</taxon>
        <taxon>Orbiliaceae</taxon>
        <taxon>Drechslerella</taxon>
    </lineage>
</organism>
<comment type="similarity">
    <text evidence="4">Belongs to the RTC4 family.</text>
</comment>
<evidence type="ECO:0000256" key="4">
    <source>
        <dbReference type="ARBA" id="ARBA00009461"/>
    </source>
</evidence>
<dbReference type="Pfam" id="PF14474">
    <property type="entry name" value="RTC4"/>
    <property type="match status" value="1"/>
</dbReference>
<reference evidence="10 11" key="1">
    <citation type="submission" date="2013-05" db="EMBL/GenBank/DDBJ databases">
        <title>Drechslerella stenobrocha genome reveals carnivorous origination and mechanical trapping mechanism of predatory fungi.</title>
        <authorList>
            <person name="Liu X."/>
            <person name="Zhang W."/>
            <person name="Liu K."/>
        </authorList>
    </citation>
    <scope>NUCLEOTIDE SEQUENCE [LARGE SCALE GENOMIC DNA]</scope>
    <source>
        <strain evidence="10 11">248</strain>
    </source>
</reference>
<dbReference type="PANTHER" id="PTHR41391:SF1">
    <property type="entry name" value="RESTRICTION OF TELOMERE CAPPING PROTEIN 4"/>
    <property type="match status" value="1"/>
</dbReference>
<dbReference type="SMART" id="SM01312">
    <property type="entry name" value="RTC4"/>
    <property type="match status" value="1"/>
</dbReference>
<dbReference type="PANTHER" id="PTHR41391">
    <property type="entry name" value="RESTRICTION OF TELOMERE CAPPING PROTEIN 4"/>
    <property type="match status" value="1"/>
</dbReference>
<evidence type="ECO:0000313" key="10">
    <source>
        <dbReference type="EMBL" id="EWC45516.1"/>
    </source>
</evidence>
<gene>
    <name evidence="10" type="ORF">DRE_05374</name>
</gene>
<evidence type="ECO:0000313" key="11">
    <source>
        <dbReference type="Proteomes" id="UP000024837"/>
    </source>
</evidence>
<dbReference type="GO" id="GO:0005634">
    <property type="term" value="C:nucleus"/>
    <property type="evidence" value="ECO:0007669"/>
    <property type="project" value="UniProtKB-SubCell"/>
</dbReference>
<feature type="compositionally biased region" description="Acidic residues" evidence="8">
    <location>
        <begin position="55"/>
        <end position="71"/>
    </location>
</feature>
<protein>
    <recommendedName>
        <fullName evidence="5">Restriction of telomere capping protein 4</fullName>
    </recommendedName>
</protein>
<evidence type="ECO:0000256" key="1">
    <source>
        <dbReference type="ARBA" id="ARBA00002738"/>
    </source>
</evidence>
<feature type="compositionally biased region" description="Basic and acidic residues" evidence="8">
    <location>
        <begin position="139"/>
        <end position="173"/>
    </location>
</feature>
<feature type="domain" description="Restriction of telomere capping protein 4 C-terminal" evidence="9">
    <location>
        <begin position="357"/>
        <end position="488"/>
    </location>
</feature>
<keyword evidence="6" id="KW-0963">Cytoplasm</keyword>
<evidence type="ECO:0000256" key="8">
    <source>
        <dbReference type="SAM" id="MobiDB-lite"/>
    </source>
</evidence>